<dbReference type="SUPFAM" id="SSF56529">
    <property type="entry name" value="FAH"/>
    <property type="match status" value="1"/>
</dbReference>
<evidence type="ECO:0000313" key="9">
    <source>
        <dbReference type="EMBL" id="RKG31523.1"/>
    </source>
</evidence>
<comment type="catalytic activity">
    <reaction evidence="4">
        <text>(2E,4Z)-5-hydroxypenta-2,4-diene-1,2,5-tricarboxylate = (3E,5R)-5-carboxy-2-oxohept-3-enedioate</text>
        <dbReference type="Rhea" id="RHEA:18813"/>
        <dbReference type="ChEBI" id="CHEBI:47961"/>
        <dbReference type="ChEBI" id="CHEBI:87491"/>
        <dbReference type="EC" id="5.3.3.10"/>
    </reaction>
</comment>
<comment type="pathway">
    <text evidence="7">Aromatic compound metabolism; 4-hydroxyphenylacetate degradation; pyruvate and succinate semialdehyde from 4-hydroxyphenylacetate: step 5/7.</text>
</comment>
<dbReference type="GO" id="GO:0046872">
    <property type="term" value="F:metal ion binding"/>
    <property type="evidence" value="ECO:0007669"/>
    <property type="project" value="UniProtKB-KW"/>
</dbReference>
<dbReference type="AlphaFoldDB" id="A0A3A8ESY3"/>
<dbReference type="GO" id="GO:0016787">
    <property type="term" value="F:hydrolase activity"/>
    <property type="evidence" value="ECO:0007669"/>
    <property type="project" value="UniProtKB-KW"/>
</dbReference>
<evidence type="ECO:0000259" key="8">
    <source>
        <dbReference type="Pfam" id="PF01557"/>
    </source>
</evidence>
<evidence type="ECO:0000256" key="5">
    <source>
        <dbReference type="ARBA" id="ARBA00057150"/>
    </source>
</evidence>
<dbReference type="RefSeq" id="WP_120371024.1">
    <property type="nucleotide sequence ID" value="NZ_RAXU01000020.1"/>
</dbReference>
<evidence type="ECO:0000256" key="7">
    <source>
        <dbReference type="ARBA" id="ARBA00060680"/>
    </source>
</evidence>
<dbReference type="PANTHER" id="PTHR42796:SF4">
    <property type="entry name" value="FUMARYLACETOACETATE HYDROLASE DOMAIN-CONTAINING PROTEIN 2A"/>
    <property type="match status" value="1"/>
</dbReference>
<dbReference type="InterPro" id="IPR036663">
    <property type="entry name" value="Fumarylacetoacetase_C_sf"/>
</dbReference>
<dbReference type="Gene3D" id="3.90.850.10">
    <property type="entry name" value="Fumarylacetoacetase-like, C-terminal domain"/>
    <property type="match status" value="1"/>
</dbReference>
<organism evidence="9 10">
    <name type="scientific">Acinetobacter guerrae</name>
    <dbReference type="NCBI Taxonomy" id="1843371"/>
    <lineage>
        <taxon>Bacteria</taxon>
        <taxon>Pseudomonadati</taxon>
        <taxon>Pseudomonadota</taxon>
        <taxon>Gammaproteobacteria</taxon>
        <taxon>Moraxellales</taxon>
        <taxon>Moraxellaceae</taxon>
        <taxon>Acinetobacter</taxon>
    </lineage>
</organism>
<dbReference type="Proteomes" id="UP000269001">
    <property type="component" value="Unassembled WGS sequence"/>
</dbReference>
<feature type="domain" description="Fumarylacetoacetase-like C-terminal" evidence="8">
    <location>
        <begin position="76"/>
        <end position="281"/>
    </location>
</feature>
<accession>A0A3A8ESY3</accession>
<dbReference type="EMBL" id="RAXU01000020">
    <property type="protein sequence ID" value="RKG31523.1"/>
    <property type="molecule type" value="Genomic_DNA"/>
</dbReference>
<proteinExistence type="inferred from homology"/>
<evidence type="ECO:0000256" key="1">
    <source>
        <dbReference type="ARBA" id="ARBA00010211"/>
    </source>
</evidence>
<dbReference type="GO" id="GO:0018800">
    <property type="term" value="F:5-oxopent-3-ene-1,2,5-tricarboxylate decarboxylase activity"/>
    <property type="evidence" value="ECO:0007669"/>
    <property type="project" value="UniProtKB-EC"/>
</dbReference>
<keyword evidence="10" id="KW-1185">Reference proteome</keyword>
<protein>
    <submittedName>
        <fullName evidence="9">FAA hydrolase family protein</fullName>
    </submittedName>
</protein>
<dbReference type="GO" id="GO:0019752">
    <property type="term" value="P:carboxylic acid metabolic process"/>
    <property type="evidence" value="ECO:0007669"/>
    <property type="project" value="UniProtKB-ARBA"/>
</dbReference>
<evidence type="ECO:0000256" key="6">
    <source>
        <dbReference type="ARBA" id="ARBA00060569"/>
    </source>
</evidence>
<dbReference type="GO" id="GO:0008704">
    <property type="term" value="F:5-carboxymethyl-2-hydroxymuconate delta-isomerase activity"/>
    <property type="evidence" value="ECO:0007669"/>
    <property type="project" value="UniProtKB-EC"/>
</dbReference>
<sequence length="285" mass="31202">MRFLSYMQAGKKGLAIRVDDQLIGLNESEAHYPGSLEQLLQQGRTALTDAAEVLKQGNIIQLENVELLPPLNQPPKIICVGLNYADHTKESPYEQPDYPTLFSRFNSSLIADGQSIKRPLCSEQLDYEGELVAIIGKRGRHIAKEDALDYVAGYSIFNDASIRDYQFKAPQWTVGKNFDDTGAFGPEFVTADELPAGAKGLLLTTRLNGKVVQQANTSDMLFDIETLISTISEAITLEPGDLIVSGTPAGVGLGHKPPLWMKQGDVCEVEIEKIGILRSPIVNES</sequence>
<keyword evidence="2" id="KW-0479">Metal-binding</keyword>
<comment type="catalytic activity">
    <reaction evidence="3">
        <text>(3E,5R)-5-carboxy-2-oxohept-3-enedioate + H(+) = (4Z)-2-oxohept-4-enedioate + CO2</text>
        <dbReference type="Rhea" id="RHEA:14397"/>
        <dbReference type="ChEBI" id="CHEBI:15378"/>
        <dbReference type="ChEBI" id="CHEBI:16526"/>
        <dbReference type="ChEBI" id="CHEBI:87491"/>
        <dbReference type="ChEBI" id="CHEBI:87507"/>
        <dbReference type="EC" id="4.1.1.68"/>
    </reaction>
</comment>
<evidence type="ECO:0000256" key="2">
    <source>
        <dbReference type="ARBA" id="ARBA00022723"/>
    </source>
</evidence>
<dbReference type="Pfam" id="PF01557">
    <property type="entry name" value="FAA_hydrolase"/>
    <property type="match status" value="1"/>
</dbReference>
<evidence type="ECO:0000256" key="3">
    <source>
        <dbReference type="ARBA" id="ARBA00051258"/>
    </source>
</evidence>
<gene>
    <name evidence="9" type="ORF">D7V21_13710</name>
</gene>
<evidence type="ECO:0000256" key="4">
    <source>
        <dbReference type="ARBA" id="ARBA00052790"/>
    </source>
</evidence>
<name>A0A3A8ESY3_9GAMM</name>
<comment type="pathway">
    <text evidence="6">Aromatic compound metabolism; 4-hydroxyphenylacetate degradation; pyruvate and succinate semialdehyde from 4-hydroxyphenylacetate: step 4/7.</text>
</comment>
<dbReference type="InterPro" id="IPR011234">
    <property type="entry name" value="Fumarylacetoacetase-like_C"/>
</dbReference>
<comment type="similarity">
    <text evidence="1">Belongs to the FAH family.</text>
</comment>
<dbReference type="FunFam" id="3.90.850.10:FF:000002">
    <property type="entry name" value="2-hydroxyhepta-2,4-diene-1,7-dioate isomerase"/>
    <property type="match status" value="1"/>
</dbReference>
<evidence type="ECO:0000313" key="10">
    <source>
        <dbReference type="Proteomes" id="UP000269001"/>
    </source>
</evidence>
<comment type="caution">
    <text evidence="9">The sequence shown here is derived from an EMBL/GenBank/DDBJ whole genome shotgun (WGS) entry which is preliminary data.</text>
</comment>
<dbReference type="PANTHER" id="PTHR42796">
    <property type="entry name" value="FUMARYLACETOACETATE HYDROLASE DOMAIN-CONTAINING PROTEIN 2A-RELATED"/>
    <property type="match status" value="1"/>
</dbReference>
<comment type="function">
    <text evidence="5">Decarboxylates OPET (5-oxo-pent-3-ene-1,2,5-tricarboxylic acid) into HHDD (2-hydroxy-hept-2,4-diene-1,7-dioate) and isomerizes it to OHED (2-oxo-hept-3-ene-1,7-dioate).</text>
</comment>
<keyword evidence="9" id="KW-0378">Hydrolase</keyword>
<dbReference type="InterPro" id="IPR051121">
    <property type="entry name" value="FAH"/>
</dbReference>
<reference evidence="9 10" key="1">
    <citation type="submission" date="2018-09" db="EMBL/GenBank/DDBJ databases">
        <title>The draft genome of Acinetobacter spp. strains.</title>
        <authorList>
            <person name="Qin J."/>
            <person name="Feng Y."/>
            <person name="Zong Z."/>
        </authorList>
    </citation>
    <scope>NUCLEOTIDE SEQUENCE [LARGE SCALE GENOMIC DNA]</scope>
    <source>
        <strain evidence="9 10">WCHAc060096</strain>
    </source>
</reference>